<evidence type="ECO:0000313" key="2">
    <source>
        <dbReference type="Proteomes" id="UP000257109"/>
    </source>
</evidence>
<accession>A0A371HWB2</accession>
<reference evidence="1" key="1">
    <citation type="submission" date="2018-05" db="EMBL/GenBank/DDBJ databases">
        <title>Draft genome of Mucuna pruriens seed.</title>
        <authorList>
            <person name="Nnadi N.E."/>
            <person name="Vos R."/>
            <person name="Hasami M.H."/>
            <person name="Devisetty U.K."/>
            <person name="Aguiy J.C."/>
        </authorList>
    </citation>
    <scope>NUCLEOTIDE SEQUENCE [LARGE SCALE GENOMIC DNA]</scope>
    <source>
        <strain evidence="1">JCA_2017</strain>
    </source>
</reference>
<dbReference type="OrthoDB" id="1738562at2759"/>
<evidence type="ECO:0000313" key="1">
    <source>
        <dbReference type="EMBL" id="RDY07079.1"/>
    </source>
</evidence>
<name>A0A371HWB2_MUCPR</name>
<dbReference type="Gene3D" id="3.10.10.10">
    <property type="entry name" value="HIV Type 1 Reverse Transcriptase, subunit A, domain 1"/>
    <property type="match status" value="1"/>
</dbReference>
<organism evidence="1 2">
    <name type="scientific">Mucuna pruriens</name>
    <name type="common">Velvet bean</name>
    <name type="synonym">Dolichos pruriens</name>
    <dbReference type="NCBI Taxonomy" id="157652"/>
    <lineage>
        <taxon>Eukaryota</taxon>
        <taxon>Viridiplantae</taxon>
        <taxon>Streptophyta</taxon>
        <taxon>Embryophyta</taxon>
        <taxon>Tracheophyta</taxon>
        <taxon>Spermatophyta</taxon>
        <taxon>Magnoliopsida</taxon>
        <taxon>eudicotyledons</taxon>
        <taxon>Gunneridae</taxon>
        <taxon>Pentapetalae</taxon>
        <taxon>rosids</taxon>
        <taxon>fabids</taxon>
        <taxon>Fabales</taxon>
        <taxon>Fabaceae</taxon>
        <taxon>Papilionoideae</taxon>
        <taxon>50 kb inversion clade</taxon>
        <taxon>NPAAA clade</taxon>
        <taxon>indigoferoid/millettioid clade</taxon>
        <taxon>Phaseoleae</taxon>
        <taxon>Mucuna</taxon>
    </lineage>
</organism>
<keyword evidence="2" id="KW-1185">Reference proteome</keyword>
<dbReference type="AlphaFoldDB" id="A0A371HWB2"/>
<dbReference type="Proteomes" id="UP000257109">
    <property type="component" value="Unassembled WGS sequence"/>
</dbReference>
<gene>
    <name evidence="1" type="ORF">CR513_08868</name>
</gene>
<protein>
    <submittedName>
        <fullName evidence="1">Uncharacterized protein</fullName>
    </submittedName>
</protein>
<proteinExistence type="predicted"/>
<dbReference type="EMBL" id="QJKJ01001552">
    <property type="protein sequence ID" value="RDY07079.1"/>
    <property type="molecule type" value="Genomic_DNA"/>
</dbReference>
<sequence length="175" mass="20216">MTTRTKINIHVGTLSMEFRDTFVNNPPKIIPSSALTSLTSSLWNMSEQTLAVPIYFTFLKFLIQKESQQVEEKLLNVHRKHKKAICWTLDDLLGINPFICMYKILLEEDAQPIRLNPTILDVVKKEVTKLLAAEIIYSISDSQWVSPVQVLPKKSRMTIIKNWQDEMVLTRIQNS</sequence>
<comment type="caution">
    <text evidence="1">The sequence shown here is derived from an EMBL/GenBank/DDBJ whole genome shotgun (WGS) entry which is preliminary data.</text>
</comment>
<dbReference type="SUPFAM" id="SSF56672">
    <property type="entry name" value="DNA/RNA polymerases"/>
    <property type="match status" value="1"/>
</dbReference>
<feature type="non-terminal residue" evidence="1">
    <location>
        <position position="1"/>
    </location>
</feature>
<dbReference type="InterPro" id="IPR043502">
    <property type="entry name" value="DNA/RNA_pol_sf"/>
</dbReference>